<protein>
    <submittedName>
        <fullName evidence="2">DUF2807 domain-containing protein</fullName>
    </submittedName>
</protein>
<comment type="caution">
    <text evidence="2">The sequence shown here is derived from an EMBL/GenBank/DDBJ whole genome shotgun (WGS) entry which is preliminary data.</text>
</comment>
<dbReference type="InterPro" id="IPR021255">
    <property type="entry name" value="DUF2807"/>
</dbReference>
<organism evidence="2 3">
    <name type="scientific">Spirosoma telluris</name>
    <dbReference type="NCBI Taxonomy" id="2183553"/>
    <lineage>
        <taxon>Bacteria</taxon>
        <taxon>Pseudomonadati</taxon>
        <taxon>Bacteroidota</taxon>
        <taxon>Cytophagia</taxon>
        <taxon>Cytophagales</taxon>
        <taxon>Cytophagaceae</taxon>
        <taxon>Spirosoma</taxon>
    </lineage>
</organism>
<dbReference type="OrthoDB" id="942536at2"/>
<feature type="domain" description="Putative auto-transporter adhesin head GIN" evidence="1">
    <location>
        <begin position="32"/>
        <end position="215"/>
    </location>
</feature>
<dbReference type="Gene3D" id="2.160.20.120">
    <property type="match status" value="1"/>
</dbReference>
<dbReference type="Proteomes" id="UP000249016">
    <property type="component" value="Unassembled WGS sequence"/>
</dbReference>
<proteinExistence type="predicted"/>
<sequence>MKAIVAGIFILTTSLNSASTDDWKKDRTISGFTGLSVSSGIDVYLTQGNSEKLTLEAKGVDEDRVISEVRNGTLKLYIERKGFSGWNFGRNTYVKAYLTFKQLNNLQASGGADVFGQGKLSFNDLNLEASGGSDVKLELKADKLNVSASGGADAILQGSAQILNANGSGGADLDARKLTADICNANSSGGSDVYVNASKELTMKASGGSDIYYYGPAKVLAKSESGGSDIKRRD</sequence>
<evidence type="ECO:0000313" key="2">
    <source>
        <dbReference type="EMBL" id="RAI74774.1"/>
    </source>
</evidence>
<dbReference type="RefSeq" id="WP_111342372.1">
    <property type="nucleotide sequence ID" value="NZ_QLII01000001.1"/>
</dbReference>
<evidence type="ECO:0000259" key="1">
    <source>
        <dbReference type="Pfam" id="PF10988"/>
    </source>
</evidence>
<accession>A0A327NLH0</accession>
<dbReference type="EMBL" id="QLII01000001">
    <property type="protein sequence ID" value="RAI74774.1"/>
    <property type="molecule type" value="Genomic_DNA"/>
</dbReference>
<name>A0A327NLH0_9BACT</name>
<evidence type="ECO:0000313" key="3">
    <source>
        <dbReference type="Proteomes" id="UP000249016"/>
    </source>
</evidence>
<keyword evidence="3" id="KW-1185">Reference proteome</keyword>
<dbReference type="Pfam" id="PF10988">
    <property type="entry name" value="DUF2807"/>
    <property type="match status" value="1"/>
</dbReference>
<gene>
    <name evidence="2" type="ORF">HMF3257_11875</name>
</gene>
<dbReference type="AlphaFoldDB" id="A0A327NLH0"/>
<reference evidence="2 3" key="1">
    <citation type="submission" date="2018-06" db="EMBL/GenBank/DDBJ databases">
        <title>Spirosoma sp. HMF3257 Genome sequencing and assembly.</title>
        <authorList>
            <person name="Kang H."/>
            <person name="Cha I."/>
            <person name="Kim H."/>
            <person name="Kang J."/>
            <person name="Joh K."/>
        </authorList>
    </citation>
    <scope>NUCLEOTIDE SEQUENCE [LARGE SCALE GENOMIC DNA]</scope>
    <source>
        <strain evidence="2 3">HMF3257</strain>
    </source>
</reference>